<keyword evidence="2" id="KW-1185">Reference proteome</keyword>
<reference evidence="1" key="1">
    <citation type="submission" date="2021-05" db="EMBL/GenBank/DDBJ databases">
        <title>The genome of the haptophyte Pavlova lutheri (Diacronema luteri, Pavlovales) - a model for lipid biosynthesis in eukaryotic algae.</title>
        <authorList>
            <person name="Hulatt C.J."/>
            <person name="Posewitz M.C."/>
        </authorList>
    </citation>
    <scope>NUCLEOTIDE SEQUENCE</scope>
    <source>
        <strain evidence="1">NIVA-4/92</strain>
    </source>
</reference>
<gene>
    <name evidence="1" type="ORF">KFE25_001672</name>
</gene>
<sequence>MEPPPPYAPPYGIGTPGAAPAASQARAFLASRGFPPGLADVMIGNARESGARHMLIDNSGSMSAPDGHVLQGAAGRERLVSCSRFAEVEDMVLFHAELAVALGAPATMRFLNQPRSGPQEVVVRTAEDVAALRKSCASGPSGGTPICAHVRQIGQEIARDEAQLRASGKHAVLTIITDGLPTDGDLAEAMRPLSRLPVWVVVRLCTDDGEVVQFWSGLDAVVELEVDVLDDLAGEAAECAACNRWLTYAPELHRLREWGVHLKLLDLLDERRLAPVEARDLCALILGGGPLPHPEADAAGFFAAVAERQRGLRLPYNPVRGRAHPWIDERRLRASVSGRLCTVQ</sequence>
<protein>
    <recommendedName>
        <fullName evidence="3">VWFA domain-containing protein</fullName>
    </recommendedName>
</protein>
<dbReference type="SUPFAM" id="SSF53300">
    <property type="entry name" value="vWA-like"/>
    <property type="match status" value="1"/>
</dbReference>
<organism evidence="1 2">
    <name type="scientific">Diacronema lutheri</name>
    <name type="common">Unicellular marine alga</name>
    <name type="synonym">Monochrysis lutheri</name>
    <dbReference type="NCBI Taxonomy" id="2081491"/>
    <lineage>
        <taxon>Eukaryota</taxon>
        <taxon>Haptista</taxon>
        <taxon>Haptophyta</taxon>
        <taxon>Pavlovophyceae</taxon>
        <taxon>Pavlovales</taxon>
        <taxon>Pavlovaceae</taxon>
        <taxon>Diacronema</taxon>
    </lineage>
</organism>
<dbReference type="Gene3D" id="3.40.50.410">
    <property type="entry name" value="von Willebrand factor, type A domain"/>
    <property type="match status" value="1"/>
</dbReference>
<accession>A0A8J5XE86</accession>
<evidence type="ECO:0008006" key="3">
    <source>
        <dbReference type="Google" id="ProtNLM"/>
    </source>
</evidence>
<evidence type="ECO:0000313" key="2">
    <source>
        <dbReference type="Proteomes" id="UP000751190"/>
    </source>
</evidence>
<dbReference type="AlphaFoldDB" id="A0A8J5XE86"/>
<dbReference type="InterPro" id="IPR036465">
    <property type="entry name" value="vWFA_dom_sf"/>
</dbReference>
<name>A0A8J5XE86_DIALT</name>
<evidence type="ECO:0000313" key="1">
    <source>
        <dbReference type="EMBL" id="KAG8462899.1"/>
    </source>
</evidence>
<comment type="caution">
    <text evidence="1">The sequence shown here is derived from an EMBL/GenBank/DDBJ whole genome shotgun (WGS) entry which is preliminary data.</text>
</comment>
<proteinExistence type="predicted"/>
<dbReference type="Proteomes" id="UP000751190">
    <property type="component" value="Unassembled WGS sequence"/>
</dbReference>
<dbReference type="EMBL" id="JAGTXO010000018">
    <property type="protein sequence ID" value="KAG8462899.1"/>
    <property type="molecule type" value="Genomic_DNA"/>
</dbReference>
<dbReference type="OMA" id="LEGLPIW"/>
<dbReference type="OrthoDB" id="2142040at2759"/>